<evidence type="ECO:0000256" key="8">
    <source>
        <dbReference type="ARBA" id="ARBA00023077"/>
    </source>
</evidence>
<protein>
    <submittedName>
        <fullName evidence="16">TonB-dependent receptor</fullName>
    </submittedName>
</protein>
<dbReference type="CDD" id="cd01347">
    <property type="entry name" value="ligand_gated_channel"/>
    <property type="match status" value="1"/>
</dbReference>
<dbReference type="PANTHER" id="PTHR32552:SF81">
    <property type="entry name" value="TONB-DEPENDENT OUTER MEMBRANE RECEPTOR"/>
    <property type="match status" value="1"/>
</dbReference>
<dbReference type="EMBL" id="JBFNXR010000052">
    <property type="protein sequence ID" value="MEW9856651.1"/>
    <property type="molecule type" value="Genomic_DNA"/>
</dbReference>
<comment type="caution">
    <text evidence="16">The sequence shown here is derived from an EMBL/GenBank/DDBJ whole genome shotgun (WGS) entry which is preliminary data.</text>
</comment>
<keyword evidence="10 11" id="KW-0998">Cell outer membrane</keyword>
<evidence type="ECO:0000256" key="9">
    <source>
        <dbReference type="ARBA" id="ARBA00023136"/>
    </source>
</evidence>
<keyword evidence="7" id="KW-0406">Ion transport</keyword>
<dbReference type="InterPro" id="IPR000531">
    <property type="entry name" value="Beta-barrel_TonB"/>
</dbReference>
<keyword evidence="16" id="KW-0675">Receptor</keyword>
<evidence type="ECO:0000313" key="17">
    <source>
        <dbReference type="Proteomes" id="UP001556118"/>
    </source>
</evidence>
<dbReference type="PANTHER" id="PTHR32552">
    <property type="entry name" value="FERRICHROME IRON RECEPTOR-RELATED"/>
    <property type="match status" value="1"/>
</dbReference>
<keyword evidence="13" id="KW-0732">Signal</keyword>
<dbReference type="Proteomes" id="UP001556118">
    <property type="component" value="Unassembled WGS sequence"/>
</dbReference>
<keyword evidence="9 11" id="KW-0472">Membrane</keyword>
<keyword evidence="8 12" id="KW-0798">TonB box</keyword>
<keyword evidence="3 11" id="KW-1134">Transmembrane beta strand</keyword>
<comment type="similarity">
    <text evidence="11 12">Belongs to the TonB-dependent receptor family.</text>
</comment>
<reference evidence="16 17" key="1">
    <citation type="submission" date="2024-06" db="EMBL/GenBank/DDBJ databases">
        <title>Novosphingobium rhizovicinus M1R2S20.</title>
        <authorList>
            <person name="Sun J.-Q."/>
        </authorList>
    </citation>
    <scope>NUCLEOTIDE SEQUENCE [LARGE SCALE GENOMIC DNA]</scope>
    <source>
        <strain evidence="16 17">M1R2S20</strain>
    </source>
</reference>
<keyword evidence="5 11" id="KW-0812">Transmembrane</keyword>
<gene>
    <name evidence="16" type="ORF">ABUH87_16040</name>
</gene>
<dbReference type="PROSITE" id="PS52016">
    <property type="entry name" value="TONB_DEPENDENT_REC_3"/>
    <property type="match status" value="1"/>
</dbReference>
<feature type="domain" description="TonB-dependent receptor plug" evidence="15">
    <location>
        <begin position="74"/>
        <end position="183"/>
    </location>
</feature>
<dbReference type="Pfam" id="PF00593">
    <property type="entry name" value="TonB_dep_Rec_b-barrel"/>
    <property type="match status" value="1"/>
</dbReference>
<feature type="chain" id="PRO_5047026428" evidence="13">
    <location>
        <begin position="28"/>
        <end position="849"/>
    </location>
</feature>
<comment type="subcellular location">
    <subcellularLocation>
        <location evidence="1 11">Cell outer membrane</location>
        <topology evidence="1 11">Multi-pass membrane protein</topology>
    </subcellularLocation>
</comment>
<organism evidence="16 17">
    <name type="scientific">Novosphingobium rhizovicinum</name>
    <dbReference type="NCBI Taxonomy" id="3228928"/>
    <lineage>
        <taxon>Bacteria</taxon>
        <taxon>Pseudomonadati</taxon>
        <taxon>Pseudomonadota</taxon>
        <taxon>Alphaproteobacteria</taxon>
        <taxon>Sphingomonadales</taxon>
        <taxon>Sphingomonadaceae</taxon>
        <taxon>Novosphingobium</taxon>
    </lineage>
</organism>
<dbReference type="SUPFAM" id="SSF56935">
    <property type="entry name" value="Porins"/>
    <property type="match status" value="1"/>
</dbReference>
<evidence type="ECO:0000256" key="11">
    <source>
        <dbReference type="PROSITE-ProRule" id="PRU01360"/>
    </source>
</evidence>
<evidence type="ECO:0000256" key="1">
    <source>
        <dbReference type="ARBA" id="ARBA00004571"/>
    </source>
</evidence>
<evidence type="ECO:0000256" key="3">
    <source>
        <dbReference type="ARBA" id="ARBA00022452"/>
    </source>
</evidence>
<proteinExistence type="inferred from homology"/>
<keyword evidence="4" id="KW-0410">Iron transport</keyword>
<accession>A0ABV3REX8</accession>
<dbReference type="InterPro" id="IPR039426">
    <property type="entry name" value="TonB-dep_rcpt-like"/>
</dbReference>
<evidence type="ECO:0000256" key="2">
    <source>
        <dbReference type="ARBA" id="ARBA00022448"/>
    </source>
</evidence>
<evidence type="ECO:0000259" key="14">
    <source>
        <dbReference type="Pfam" id="PF00593"/>
    </source>
</evidence>
<evidence type="ECO:0000259" key="15">
    <source>
        <dbReference type="Pfam" id="PF07715"/>
    </source>
</evidence>
<evidence type="ECO:0000256" key="5">
    <source>
        <dbReference type="ARBA" id="ARBA00022692"/>
    </source>
</evidence>
<evidence type="ECO:0000256" key="7">
    <source>
        <dbReference type="ARBA" id="ARBA00023065"/>
    </source>
</evidence>
<keyword evidence="2 11" id="KW-0813">Transport</keyword>
<evidence type="ECO:0000256" key="12">
    <source>
        <dbReference type="RuleBase" id="RU003357"/>
    </source>
</evidence>
<name>A0ABV3REX8_9SPHN</name>
<feature type="domain" description="TonB-dependent receptor-like beta-barrel" evidence="14">
    <location>
        <begin position="298"/>
        <end position="811"/>
    </location>
</feature>
<dbReference type="RefSeq" id="WP_367775114.1">
    <property type="nucleotide sequence ID" value="NZ_JBFNXR010000052.1"/>
</dbReference>
<evidence type="ECO:0000313" key="16">
    <source>
        <dbReference type="EMBL" id="MEW9856651.1"/>
    </source>
</evidence>
<dbReference type="Gene3D" id="2.40.170.20">
    <property type="entry name" value="TonB-dependent receptor, beta-barrel domain"/>
    <property type="match status" value="1"/>
</dbReference>
<evidence type="ECO:0000256" key="4">
    <source>
        <dbReference type="ARBA" id="ARBA00022496"/>
    </source>
</evidence>
<evidence type="ECO:0000256" key="13">
    <source>
        <dbReference type="SAM" id="SignalP"/>
    </source>
</evidence>
<dbReference type="InterPro" id="IPR036942">
    <property type="entry name" value="Beta-barrel_TonB_sf"/>
</dbReference>
<dbReference type="InterPro" id="IPR012910">
    <property type="entry name" value="Plug_dom"/>
</dbReference>
<evidence type="ECO:0000256" key="6">
    <source>
        <dbReference type="ARBA" id="ARBA00023004"/>
    </source>
</evidence>
<keyword evidence="17" id="KW-1185">Reference proteome</keyword>
<keyword evidence="6" id="KW-0408">Iron</keyword>
<dbReference type="Pfam" id="PF07715">
    <property type="entry name" value="Plug"/>
    <property type="match status" value="1"/>
</dbReference>
<feature type="signal peptide" evidence="13">
    <location>
        <begin position="1"/>
        <end position="27"/>
    </location>
</feature>
<evidence type="ECO:0000256" key="10">
    <source>
        <dbReference type="ARBA" id="ARBA00023237"/>
    </source>
</evidence>
<sequence length="849" mass="91278">MYSSVRHALITSTALVLALPASALAQAAPAGEDSRQVGIGYAAEDANAQPSSVGTGARGNEAIVVTARRRQESAQDVPIAISVIGGEHIDNTGAFNVGRLQQLTPTLQYYSSNPRNTSLTIRGIGAPFGLTNDGFEQGVGIYVDDVYYARVASSTFDFLDVAQIEVLRGPQGTLYGKNTTAGAINITSRQPTFEMEGRAEVSAGNLGFRQAKAAISGPLSDRVAARLAISTTGRRGTIYNTATDRWINEQDNLGLRGQLLFRPNDDLDITLSGDHSRQDPDCCGSVLVRTGATQRPLNRQYEALAAAQGYVVSSRDPFDRRTDVDAQLNAGNKIGGAALRAKWNVGGGTLTSVTAWRFWDWQPANDRDFTGLPITTLSQNPSQQDQYTQELRYNYSGEKLDFVLGLFGFHQKVRTQGTEQLGSAASRWLLNPGNVAAGSNGCGTSASNRLACDPSVLAGVTAYNDIRLDNTSAALFGQVSWKPTHRLTVQPGFRVNYDKKKGLYERVVFDGAGNPVLFRDPLTGAPITDMRVAAQRDQLTPQRLEPRYSDWNFSYDLNVNYKVSPDLLAYVAYAKSFKSGGVNLNGVPNDAAGNPLIAVGAIQPESINHYEAGLKAQFLNRRGILNLALFRTDIEDFQALVNSGAVSTTRGYLANAEKVRTQGVEAEFSFRPSDRITVYANGAYTDATYREFAGAPCPPELSGGTAASGLQVPGAAGTPGGLSPQSCDISGSRLPGVSKWSFSFGAEYNRPANLLGQSGELYLGYDGNARSRFSSNPSPSAYTWVGGYSLSNFRLGFRSEAGFDVFGWIRNAFDENYFELLSVAPGSTGLISGQPGDPRTWGGTIKYDF</sequence>